<gene>
    <name evidence="2" type="ORF">H4O11_13140</name>
</gene>
<keyword evidence="3" id="KW-1185">Reference proteome</keyword>
<evidence type="ECO:0000313" key="3">
    <source>
        <dbReference type="Proteomes" id="UP000547058"/>
    </source>
</evidence>
<dbReference type="AlphaFoldDB" id="A0A7W3FNE9"/>
<accession>A0A7W3FNE9</accession>
<name>A0A7W3FNE9_9GAMM</name>
<keyword evidence="1" id="KW-1133">Transmembrane helix</keyword>
<proteinExistence type="predicted"/>
<feature type="transmembrane region" description="Helical" evidence="1">
    <location>
        <begin position="24"/>
        <end position="44"/>
    </location>
</feature>
<evidence type="ECO:0000256" key="1">
    <source>
        <dbReference type="SAM" id="Phobius"/>
    </source>
</evidence>
<evidence type="ECO:0000313" key="2">
    <source>
        <dbReference type="EMBL" id="MBA8682742.1"/>
    </source>
</evidence>
<sequence>MLDFISHIVGVVLDHLGRPGSTRAWIILLGCLLVIALALTWMLGHQDHPQ</sequence>
<keyword evidence="1" id="KW-0472">Membrane</keyword>
<protein>
    <submittedName>
        <fullName evidence="2">Uncharacterized protein</fullName>
    </submittedName>
</protein>
<organism evidence="2 3">
    <name type="scientific">Stenotrophomonas tumulicola</name>
    <dbReference type="NCBI Taxonomy" id="1685415"/>
    <lineage>
        <taxon>Bacteria</taxon>
        <taxon>Pseudomonadati</taxon>
        <taxon>Pseudomonadota</taxon>
        <taxon>Gammaproteobacteria</taxon>
        <taxon>Lysobacterales</taxon>
        <taxon>Lysobacteraceae</taxon>
        <taxon>Stenotrophomonas</taxon>
    </lineage>
</organism>
<keyword evidence="1" id="KW-0812">Transmembrane</keyword>
<dbReference type="Proteomes" id="UP000547058">
    <property type="component" value="Unassembled WGS sequence"/>
</dbReference>
<comment type="caution">
    <text evidence="2">The sequence shown here is derived from an EMBL/GenBank/DDBJ whole genome shotgun (WGS) entry which is preliminary data.</text>
</comment>
<reference evidence="2 3" key="1">
    <citation type="submission" date="2020-08" db="EMBL/GenBank/DDBJ databases">
        <title>Stenotrophomonas tumulicola JCM 30961.</title>
        <authorList>
            <person name="Deng Y."/>
        </authorList>
    </citation>
    <scope>NUCLEOTIDE SEQUENCE [LARGE SCALE GENOMIC DNA]</scope>
    <source>
        <strain evidence="2 3">JCM 30961</strain>
    </source>
</reference>
<dbReference type="RefSeq" id="WP_182339871.1">
    <property type="nucleotide sequence ID" value="NZ_JACGXS010000006.1"/>
</dbReference>
<dbReference type="EMBL" id="JACGXS010000006">
    <property type="protein sequence ID" value="MBA8682742.1"/>
    <property type="molecule type" value="Genomic_DNA"/>
</dbReference>